<comment type="caution">
    <text evidence="1">The sequence shown here is derived from an EMBL/GenBank/DDBJ whole genome shotgun (WGS) entry which is preliminary data.</text>
</comment>
<dbReference type="RefSeq" id="WP_270680414.1">
    <property type="nucleotide sequence ID" value="NZ_JAQFWP010000063.1"/>
</dbReference>
<reference evidence="1" key="1">
    <citation type="submission" date="2023-01" db="EMBL/GenBank/DDBJ databases">
        <title>Draft genome sequence of Nocardiopsis sp. LSu2-4 isolated from halophytes.</title>
        <authorList>
            <person name="Duangmal K."/>
            <person name="Chantavorakit T."/>
        </authorList>
    </citation>
    <scope>NUCLEOTIDE SEQUENCE</scope>
    <source>
        <strain evidence="1">LSu2-4</strain>
    </source>
</reference>
<sequence>MSKVRISISLESDQAERIRSHAERAGMDVSGYMVNAATLQMAEAEAAEAEFAAVDALIAEAEGQAAEDHEPVKVDDGALSADERRAVDEALSLVYGVDDAAHRDRGDAA</sequence>
<name>A0ABT4TUH0_9ACTN</name>
<dbReference type="EMBL" id="JAQFWP010000063">
    <property type="protein sequence ID" value="MDA2807792.1"/>
    <property type="molecule type" value="Genomic_DNA"/>
</dbReference>
<proteinExistence type="predicted"/>
<evidence type="ECO:0000313" key="2">
    <source>
        <dbReference type="Proteomes" id="UP001165685"/>
    </source>
</evidence>
<organism evidence="1 2">
    <name type="scientific">Nocardiopsis suaedae</name>
    <dbReference type="NCBI Taxonomy" id="3018444"/>
    <lineage>
        <taxon>Bacteria</taxon>
        <taxon>Bacillati</taxon>
        <taxon>Actinomycetota</taxon>
        <taxon>Actinomycetes</taxon>
        <taxon>Streptosporangiales</taxon>
        <taxon>Nocardiopsidaceae</taxon>
        <taxon>Nocardiopsis</taxon>
    </lineage>
</organism>
<evidence type="ECO:0008006" key="3">
    <source>
        <dbReference type="Google" id="ProtNLM"/>
    </source>
</evidence>
<keyword evidence="2" id="KW-1185">Reference proteome</keyword>
<protein>
    <recommendedName>
        <fullName evidence="3">Ribbon-helix-helix protein, CopG family</fullName>
    </recommendedName>
</protein>
<accession>A0ABT4TUH0</accession>
<evidence type="ECO:0000313" key="1">
    <source>
        <dbReference type="EMBL" id="MDA2807792.1"/>
    </source>
</evidence>
<gene>
    <name evidence="1" type="ORF">O4U47_25000</name>
</gene>
<dbReference type="Proteomes" id="UP001165685">
    <property type="component" value="Unassembled WGS sequence"/>
</dbReference>